<evidence type="ECO:0000313" key="1">
    <source>
        <dbReference type="EMBL" id="MCO6042770.1"/>
    </source>
</evidence>
<organism evidence="1 2">
    <name type="scientific">Aeoliella straminimaris</name>
    <dbReference type="NCBI Taxonomy" id="2954799"/>
    <lineage>
        <taxon>Bacteria</taxon>
        <taxon>Pseudomonadati</taxon>
        <taxon>Planctomycetota</taxon>
        <taxon>Planctomycetia</taxon>
        <taxon>Pirellulales</taxon>
        <taxon>Lacipirellulaceae</taxon>
        <taxon>Aeoliella</taxon>
    </lineage>
</organism>
<keyword evidence="2" id="KW-1185">Reference proteome</keyword>
<dbReference type="RefSeq" id="WP_252850870.1">
    <property type="nucleotide sequence ID" value="NZ_JAMXLR010000010.1"/>
</dbReference>
<name>A0A9X2F5U0_9BACT</name>
<proteinExistence type="predicted"/>
<reference evidence="1" key="1">
    <citation type="submission" date="2022-06" db="EMBL/GenBank/DDBJ databases">
        <title>Aeoliella straminimaris, a novel planctomycete from sediments.</title>
        <authorList>
            <person name="Vitorino I.R."/>
            <person name="Lage O.M."/>
        </authorList>
    </citation>
    <scope>NUCLEOTIDE SEQUENCE</scope>
    <source>
        <strain evidence="1">ICT_H6.2</strain>
    </source>
</reference>
<evidence type="ECO:0000313" key="2">
    <source>
        <dbReference type="Proteomes" id="UP001155241"/>
    </source>
</evidence>
<gene>
    <name evidence="1" type="ORF">NG895_02510</name>
</gene>
<dbReference type="Proteomes" id="UP001155241">
    <property type="component" value="Unassembled WGS sequence"/>
</dbReference>
<feature type="non-terminal residue" evidence="1">
    <location>
        <position position="1"/>
    </location>
</feature>
<comment type="caution">
    <text evidence="1">The sequence shown here is derived from an EMBL/GenBank/DDBJ whole genome shotgun (WGS) entry which is preliminary data.</text>
</comment>
<accession>A0A9X2F5U0</accession>
<dbReference type="AlphaFoldDB" id="A0A9X2F5U0"/>
<dbReference type="EMBL" id="JAMXLR010000010">
    <property type="protein sequence ID" value="MCO6042770.1"/>
    <property type="molecule type" value="Genomic_DNA"/>
</dbReference>
<sequence length="123" mass="12286">TAGNWVGDVAPVAGANLIFPNGALQKTNENDFPVGTAFGSILITGSSYAISGNQIELNGTVSSQSYSNTFDLPVQLGSNSGFSSTSSTFTVSGSIDTSTHDLSLGASSSTLWVSGTIAGSGSV</sequence>
<protein>
    <submittedName>
        <fullName evidence="1">Uncharacterized protein</fullName>
    </submittedName>
</protein>
<feature type="non-terminal residue" evidence="1">
    <location>
        <position position="123"/>
    </location>
</feature>